<comment type="caution">
    <text evidence="2">The sequence shown here is derived from an EMBL/GenBank/DDBJ whole genome shotgun (WGS) entry which is preliminary data.</text>
</comment>
<feature type="compositionally biased region" description="Basic and acidic residues" evidence="1">
    <location>
        <begin position="17"/>
        <end position="29"/>
    </location>
</feature>
<evidence type="ECO:0000256" key="1">
    <source>
        <dbReference type="SAM" id="MobiDB-lite"/>
    </source>
</evidence>
<evidence type="ECO:0000313" key="3">
    <source>
        <dbReference type="Proteomes" id="UP000494256"/>
    </source>
</evidence>
<feature type="compositionally biased region" description="Polar residues" evidence="1">
    <location>
        <begin position="1"/>
        <end position="15"/>
    </location>
</feature>
<accession>A0A8S0ZEC1</accession>
<dbReference type="AlphaFoldDB" id="A0A8S0ZEC1"/>
<protein>
    <submittedName>
        <fullName evidence="2">Uncharacterized protein</fullName>
    </submittedName>
</protein>
<organism evidence="2 3">
    <name type="scientific">Arctia plantaginis</name>
    <name type="common">Wood tiger moth</name>
    <name type="synonym">Phalaena plantaginis</name>
    <dbReference type="NCBI Taxonomy" id="874455"/>
    <lineage>
        <taxon>Eukaryota</taxon>
        <taxon>Metazoa</taxon>
        <taxon>Ecdysozoa</taxon>
        <taxon>Arthropoda</taxon>
        <taxon>Hexapoda</taxon>
        <taxon>Insecta</taxon>
        <taxon>Pterygota</taxon>
        <taxon>Neoptera</taxon>
        <taxon>Endopterygota</taxon>
        <taxon>Lepidoptera</taxon>
        <taxon>Glossata</taxon>
        <taxon>Ditrysia</taxon>
        <taxon>Noctuoidea</taxon>
        <taxon>Erebidae</taxon>
        <taxon>Arctiinae</taxon>
        <taxon>Arctia</taxon>
    </lineage>
</organism>
<evidence type="ECO:0000313" key="2">
    <source>
        <dbReference type="EMBL" id="CAB3231132.1"/>
    </source>
</evidence>
<dbReference type="Proteomes" id="UP000494256">
    <property type="component" value="Unassembled WGS sequence"/>
</dbReference>
<dbReference type="OrthoDB" id="269227at2759"/>
<proteinExistence type="predicted"/>
<sequence length="120" mass="13899">MASFMRPSSMTNCDTIVSREDGESMQQDEKVLNEVQKGLEKRLRENSEENDREEDCDSFVTVTRKSKRLLRSYSVNSNQSGEAMERGESFLIDNIICVCLPTQSEYEDEDGIWLTKRNLF</sequence>
<feature type="region of interest" description="Disordered" evidence="1">
    <location>
        <begin position="1"/>
        <end position="29"/>
    </location>
</feature>
<name>A0A8S0ZEC1_ARCPL</name>
<dbReference type="EMBL" id="CADEBD010000288">
    <property type="protein sequence ID" value="CAB3231132.1"/>
    <property type="molecule type" value="Genomic_DNA"/>
</dbReference>
<gene>
    <name evidence="2" type="ORF">APLA_LOCUS4980</name>
</gene>
<reference evidence="2 3" key="1">
    <citation type="submission" date="2020-04" db="EMBL/GenBank/DDBJ databases">
        <authorList>
            <person name="Wallbank WR R."/>
            <person name="Pardo Diaz C."/>
            <person name="Kozak K."/>
            <person name="Martin S."/>
            <person name="Jiggins C."/>
            <person name="Moest M."/>
            <person name="Warren A I."/>
            <person name="Byers J.R.P. K."/>
            <person name="Montejo-Kovacevich G."/>
            <person name="Yen C E."/>
        </authorList>
    </citation>
    <scope>NUCLEOTIDE SEQUENCE [LARGE SCALE GENOMIC DNA]</scope>
</reference>